<dbReference type="EMBL" id="CP002098">
    <property type="protein sequence ID" value="ADM27351.1"/>
    <property type="molecule type" value="Genomic_DNA"/>
</dbReference>
<evidence type="ECO:0000313" key="5">
    <source>
        <dbReference type="EMBL" id="ADM27351.1"/>
    </source>
</evidence>
<organism evidence="5 6">
    <name type="scientific">Ignisphaera aggregans (strain DSM 17230 / JCM 13409 / AQ1.S1)</name>
    <dbReference type="NCBI Taxonomy" id="583356"/>
    <lineage>
        <taxon>Archaea</taxon>
        <taxon>Thermoproteota</taxon>
        <taxon>Thermoprotei</taxon>
        <taxon>Desulfurococcales</taxon>
        <taxon>Desulfurococcaceae</taxon>
        <taxon>Ignisphaera</taxon>
    </lineage>
</organism>
<dbReference type="InterPro" id="IPR036291">
    <property type="entry name" value="NAD(P)-bd_dom_sf"/>
</dbReference>
<keyword evidence="1" id="KW-0560">Oxidoreductase</keyword>
<keyword evidence="6" id="KW-1185">Reference proteome</keyword>
<dbReference type="BioCyc" id="IAGG583356:GHAH-517-MONOMER"/>
<dbReference type="Gene3D" id="3.40.50.720">
    <property type="entry name" value="NAD(P)-binding Rossmann-like Domain"/>
    <property type="match status" value="1"/>
</dbReference>
<dbReference type="SUPFAM" id="SSF51735">
    <property type="entry name" value="NAD(P)-binding Rossmann-fold domains"/>
    <property type="match status" value="1"/>
</dbReference>
<dbReference type="Pfam" id="PF14833">
    <property type="entry name" value="NAD_binding_11"/>
    <property type="match status" value="1"/>
</dbReference>
<protein>
    <submittedName>
        <fullName evidence="5">6-phosphogluconate dehydrogenase NAD-binding</fullName>
    </submittedName>
</protein>
<dbReference type="PANTHER" id="PTHR43580">
    <property type="entry name" value="OXIDOREDUCTASE GLYR1-RELATED"/>
    <property type="match status" value="1"/>
</dbReference>
<proteinExistence type="predicted"/>
<feature type="domain" description="3-hydroxyisobutyrate dehydrogenase-like NAD-binding" evidence="4">
    <location>
        <begin position="163"/>
        <end position="276"/>
    </location>
</feature>
<dbReference type="InterPro" id="IPR013328">
    <property type="entry name" value="6PGD_dom2"/>
</dbReference>
<dbReference type="GO" id="GO:0051287">
    <property type="term" value="F:NAD binding"/>
    <property type="evidence" value="ECO:0007669"/>
    <property type="project" value="InterPro"/>
</dbReference>
<reference evidence="5 6" key="1">
    <citation type="journal article" date="2010" name="Stand. Genomic Sci.">
        <title>Complete genome sequence of Ignisphaera aggregans type strain (AQ1.S1).</title>
        <authorList>
            <person name="Goker M."/>
            <person name="Held B."/>
            <person name="Lapidus A."/>
            <person name="Nolan M."/>
            <person name="Spring S."/>
            <person name="Yasawong M."/>
            <person name="Lucas S."/>
            <person name="Glavina Del Rio T."/>
            <person name="Tice H."/>
            <person name="Cheng J.F."/>
            <person name="Goodwin L."/>
            <person name="Tapia R."/>
            <person name="Pitluck S."/>
            <person name="Liolios K."/>
            <person name="Ivanova N."/>
            <person name="Mavromatis K."/>
            <person name="Mikhailova N."/>
            <person name="Pati A."/>
            <person name="Chen A."/>
            <person name="Palaniappan K."/>
            <person name="Brambilla E."/>
            <person name="Land M."/>
            <person name="Hauser L."/>
            <person name="Chang Y.J."/>
            <person name="Jeffries C.D."/>
            <person name="Brettin T."/>
            <person name="Detter J.C."/>
            <person name="Han C."/>
            <person name="Rohde M."/>
            <person name="Sikorski J."/>
            <person name="Woyke T."/>
            <person name="Bristow J."/>
            <person name="Eisen J.A."/>
            <person name="Markowitz V."/>
            <person name="Hugenholtz P."/>
            <person name="Kyrpides N.C."/>
            <person name="Klenk H.P."/>
        </authorList>
    </citation>
    <scope>NUCLEOTIDE SEQUENCE [LARGE SCALE GENOMIC DNA]</scope>
    <source>
        <strain evidence="6">DSM 17230 / JCM 13409 / AQ1.S1</strain>
    </source>
</reference>
<dbReference type="AlphaFoldDB" id="E0SS01"/>
<dbReference type="InterPro" id="IPR051265">
    <property type="entry name" value="HIBADH-related_NP60_sf"/>
</dbReference>
<dbReference type="SUPFAM" id="SSF48179">
    <property type="entry name" value="6-phosphogluconate dehydrogenase C-terminal domain-like"/>
    <property type="match status" value="1"/>
</dbReference>
<sequence>MDIGIVGLGLMGSNLVRCLRNKNIGVVVYNRTRSRAEALCREVNCVVVDSPREVADRAMFIIVFVADDDALRDVVFGSNGIVYSKNSSIIINASTITPMMSMYIYENIGKRYLEAPVYGSVDAAKSCSLLSIVAGDENVYREARGVIDLYSSKSIYVGEIPKASVLKLALNNVGMSFPIVLSESLAMLEAWGIDKELFREIAKNLWFGTAIERYWHRVTGPVKEPSFRLRLAAKDYSYVAKTLQIKNIPAFISSSISNLLTLATAEGYGDFDYTKIGEYLVELAKRGRNIVRE</sequence>
<dbReference type="STRING" id="583356.Igag_0515"/>
<dbReference type="InterPro" id="IPR029154">
    <property type="entry name" value="HIBADH-like_NADP-bd"/>
</dbReference>
<evidence type="ECO:0000259" key="3">
    <source>
        <dbReference type="Pfam" id="PF03446"/>
    </source>
</evidence>
<dbReference type="KEGG" id="iag:Igag_0515"/>
<dbReference type="HOGENOM" id="CLU_035117_0_7_2"/>
<dbReference type="InterPro" id="IPR015815">
    <property type="entry name" value="HIBADH-related"/>
</dbReference>
<feature type="domain" description="6-phosphogluconate dehydrogenase NADP-binding" evidence="3">
    <location>
        <begin position="2"/>
        <end position="158"/>
    </location>
</feature>
<evidence type="ECO:0000256" key="2">
    <source>
        <dbReference type="ARBA" id="ARBA00023027"/>
    </source>
</evidence>
<dbReference type="GO" id="GO:0050661">
    <property type="term" value="F:NADP binding"/>
    <property type="evidence" value="ECO:0007669"/>
    <property type="project" value="InterPro"/>
</dbReference>
<dbReference type="InterPro" id="IPR006115">
    <property type="entry name" value="6PGDH_NADP-bd"/>
</dbReference>
<name>E0SS01_IGNAA</name>
<dbReference type="InterPro" id="IPR008927">
    <property type="entry name" value="6-PGluconate_DH-like_C_sf"/>
</dbReference>
<evidence type="ECO:0000259" key="4">
    <source>
        <dbReference type="Pfam" id="PF14833"/>
    </source>
</evidence>
<dbReference type="PANTHER" id="PTHR43580:SF2">
    <property type="entry name" value="CYTOKINE-LIKE NUCLEAR FACTOR N-PAC"/>
    <property type="match status" value="1"/>
</dbReference>
<dbReference type="Pfam" id="PF03446">
    <property type="entry name" value="NAD_binding_2"/>
    <property type="match status" value="1"/>
</dbReference>
<gene>
    <name evidence="5" type="ordered locus">Igag_0515</name>
</gene>
<dbReference type="GO" id="GO:0016491">
    <property type="term" value="F:oxidoreductase activity"/>
    <property type="evidence" value="ECO:0007669"/>
    <property type="project" value="UniProtKB-KW"/>
</dbReference>
<dbReference type="Gene3D" id="1.10.1040.10">
    <property type="entry name" value="N-(1-d-carboxylethyl)-l-norvaline Dehydrogenase, domain 2"/>
    <property type="match status" value="1"/>
</dbReference>
<accession>E0SS01</accession>
<evidence type="ECO:0000313" key="6">
    <source>
        <dbReference type="Proteomes" id="UP000001304"/>
    </source>
</evidence>
<dbReference type="Proteomes" id="UP000001304">
    <property type="component" value="Chromosome"/>
</dbReference>
<keyword evidence="2" id="KW-0520">NAD</keyword>
<evidence type="ECO:0000256" key="1">
    <source>
        <dbReference type="ARBA" id="ARBA00023002"/>
    </source>
</evidence>
<dbReference type="PIRSF" id="PIRSF000103">
    <property type="entry name" value="HIBADH"/>
    <property type="match status" value="1"/>
</dbReference>